<protein>
    <submittedName>
        <fullName evidence="1">Erythromycin esterase family protein</fullName>
    </submittedName>
</protein>
<dbReference type="Pfam" id="PF05139">
    <property type="entry name" value="Erythro_esteras"/>
    <property type="match status" value="1"/>
</dbReference>
<dbReference type="InterPro" id="IPR014622">
    <property type="entry name" value="UCP036794_erythomycin"/>
</dbReference>
<reference evidence="1 2" key="1">
    <citation type="submission" date="2019-08" db="EMBL/GenBank/DDBJ databases">
        <title>Antarcticibacterium arcticum sp. nov., a bacterium isolated from marine sediment of the Canadian Beaufort Sea.</title>
        <authorList>
            <person name="Lee Y.M."/>
            <person name="Baek K."/>
            <person name="Lee D.-H."/>
            <person name="Shin S.C."/>
            <person name="Jin Y.K."/>
            <person name="Park Y."/>
        </authorList>
    </citation>
    <scope>NUCLEOTIDE SEQUENCE [LARGE SCALE GENOMIC DNA]</scope>
    <source>
        <strain evidence="1 2">PAMC 28998</strain>
    </source>
</reference>
<dbReference type="PANTHER" id="PTHR31299:SF0">
    <property type="entry name" value="ESTERASE, PUTATIVE (AFU_ORTHOLOGUE AFUA_1G05850)-RELATED"/>
    <property type="match status" value="1"/>
</dbReference>
<dbReference type="InterPro" id="IPR052036">
    <property type="entry name" value="Hydrolase/PRTase-associated"/>
</dbReference>
<name>A0A5B8YIZ7_9FLAO</name>
<evidence type="ECO:0000313" key="2">
    <source>
        <dbReference type="Proteomes" id="UP000321954"/>
    </source>
</evidence>
<accession>A0A5B8YIZ7</accession>
<evidence type="ECO:0000313" key="1">
    <source>
        <dbReference type="EMBL" id="QED37611.1"/>
    </source>
</evidence>
<dbReference type="OrthoDB" id="9810066at2"/>
<dbReference type="Gene3D" id="3.40.1660.10">
    <property type="entry name" value="EreA-like (biosynthetic domain)"/>
    <property type="match status" value="1"/>
</dbReference>
<dbReference type="KEGG" id="anp:FK178_07675"/>
<dbReference type="PANTHER" id="PTHR31299">
    <property type="entry name" value="ESTERASE, PUTATIVE (AFU_ORTHOLOGUE AFUA_1G05850)-RELATED"/>
    <property type="match status" value="1"/>
</dbReference>
<dbReference type="PIRSF" id="PIRSF036794">
    <property type="entry name" value="UCP_erythr_ester"/>
    <property type="match status" value="1"/>
</dbReference>
<dbReference type="EMBL" id="CP042476">
    <property type="protein sequence ID" value="QED37611.1"/>
    <property type="molecule type" value="Genomic_DNA"/>
</dbReference>
<sequence length="429" mass="49277">MLSPMSNISSLFHPLSNVSHLGPLFESIGSSKYVLLGEASHGTHEFYTWRAHISKHLIQEKGFTMIAVEGDWPDCFVLNKWIKNPDDKTPIAEILMQFNRWPTWMWGNWEIASFAGWLKEYNSSLPYEKRCGFYGLDVYSLWESLDIMVNYLQKEDPPTAQLAVDAFRCFEPYKEGDSYASVYAHSLPDCKKKVVKLLKEVRENSWKYDHEMEGGLNAELNSLVMKNAEKYYEALAGFGDDSWNVRDRHMVETLETLMKYHGDDNRVVIWEHNTHIGDARATNMKRDGLINVGQLLREKYQKDGVYLAGFGTWTGTVRAAKNWGAPMQIMNVPEAMAGSIEELLHSQCEGNILIVFKDNHNLEEAFSNKMGHRAIGVVYHPSHERGNYVPTRLSQRYDAFLFLERTEALHPLKIKPDGHKVPDTYPFGI</sequence>
<dbReference type="GO" id="GO:0046677">
    <property type="term" value="P:response to antibiotic"/>
    <property type="evidence" value="ECO:0007669"/>
    <property type="project" value="InterPro"/>
</dbReference>
<proteinExistence type="predicted"/>
<dbReference type="Proteomes" id="UP000321954">
    <property type="component" value="Chromosome"/>
</dbReference>
<dbReference type="Gene3D" id="3.30.1870.10">
    <property type="entry name" value="EreA-like, domain 2"/>
    <property type="match status" value="1"/>
</dbReference>
<gene>
    <name evidence="1" type="ORF">FK178_07675</name>
</gene>
<dbReference type="AlphaFoldDB" id="A0A5B8YIZ7"/>
<organism evidence="1 2">
    <name type="scientific">Antarcticibacterium arcticum</name>
    <dbReference type="NCBI Taxonomy" id="2585771"/>
    <lineage>
        <taxon>Bacteria</taxon>
        <taxon>Pseudomonadati</taxon>
        <taxon>Bacteroidota</taxon>
        <taxon>Flavobacteriia</taxon>
        <taxon>Flavobacteriales</taxon>
        <taxon>Flavobacteriaceae</taxon>
        <taxon>Antarcticibacterium</taxon>
    </lineage>
</organism>
<keyword evidence="2" id="KW-1185">Reference proteome</keyword>
<dbReference type="SUPFAM" id="SSF159501">
    <property type="entry name" value="EreA/ChaN-like"/>
    <property type="match status" value="1"/>
</dbReference>
<dbReference type="CDD" id="cd14728">
    <property type="entry name" value="Ere-like"/>
    <property type="match status" value="1"/>
</dbReference>
<dbReference type="InterPro" id="IPR007815">
    <property type="entry name" value="Emycin_Estase"/>
</dbReference>